<dbReference type="InterPro" id="IPR052437">
    <property type="entry name" value="Pectin_Meth_Modulator"/>
</dbReference>
<sequence length="366" mass="39925">MIEDLLQNGDFEASPAKIRVNESNQRAVLSPSNTLSGWEFGGVVEYVKGGGDISLPDNGHGIQLAKDGWISQSFRSEPDSLYLLTFTFTAAGTDCWWSPSYLILSVPPHSTAFYLQERYGHESWETHAWGFRATTGKTNVKFSSQAQSYANISCGPLLDSVYVKEQEHLETLADNILLNGDFEQGPYLYPKSTIGVLLHPLEGRDAETSSLPGWKIKDTVKYIDIDKGNRGIEIVSGSTGGIEQSICLAVGVKYQLKFQGGDANNSCIGALAVGVKGGSSAHNFSYMSFGRGDFMDFSMEFTTFSQVTNVSFVSLYRAETKDLMFCGPVIDNVVLVPSMGAPKPKASSYILMAFAILSRVLGTLYI</sequence>
<proteinExistence type="predicted"/>
<protein>
    <recommendedName>
        <fullName evidence="6">DUF642 domain-containing protein</fullName>
    </recommendedName>
</protein>
<dbReference type="PANTHER" id="PTHR31265">
    <property type="entry name" value="OS02G0527500 PROTEIN-RELATED"/>
    <property type="match status" value="1"/>
</dbReference>
<evidence type="ECO:0000313" key="7">
    <source>
        <dbReference type="EMBL" id="KAH9299176.1"/>
    </source>
</evidence>
<evidence type="ECO:0000256" key="2">
    <source>
        <dbReference type="ARBA" id="ARBA00004613"/>
    </source>
</evidence>
<reference evidence="7 8" key="1">
    <citation type="journal article" date="2021" name="Nat. Plants">
        <title>The Taxus genome provides insights into paclitaxel biosynthesis.</title>
        <authorList>
            <person name="Xiong X."/>
            <person name="Gou J."/>
            <person name="Liao Q."/>
            <person name="Li Y."/>
            <person name="Zhou Q."/>
            <person name="Bi G."/>
            <person name="Li C."/>
            <person name="Du R."/>
            <person name="Wang X."/>
            <person name="Sun T."/>
            <person name="Guo L."/>
            <person name="Liang H."/>
            <person name="Lu P."/>
            <person name="Wu Y."/>
            <person name="Zhang Z."/>
            <person name="Ro D.K."/>
            <person name="Shang Y."/>
            <person name="Huang S."/>
            <person name="Yan J."/>
        </authorList>
    </citation>
    <scope>NUCLEOTIDE SEQUENCE [LARGE SCALE GENOMIC DNA]</scope>
    <source>
        <strain evidence="7">Ta-2019</strain>
    </source>
</reference>
<dbReference type="PANTHER" id="PTHR31265:SF28">
    <property type="entry name" value="EMB|CAB87702.1"/>
    <property type="match status" value="1"/>
</dbReference>
<organism evidence="7 8">
    <name type="scientific">Taxus chinensis</name>
    <name type="common">Chinese yew</name>
    <name type="synonym">Taxus wallichiana var. chinensis</name>
    <dbReference type="NCBI Taxonomy" id="29808"/>
    <lineage>
        <taxon>Eukaryota</taxon>
        <taxon>Viridiplantae</taxon>
        <taxon>Streptophyta</taxon>
        <taxon>Embryophyta</taxon>
        <taxon>Tracheophyta</taxon>
        <taxon>Spermatophyta</taxon>
        <taxon>Pinopsida</taxon>
        <taxon>Pinidae</taxon>
        <taxon>Conifers II</taxon>
        <taxon>Cupressales</taxon>
        <taxon>Taxaceae</taxon>
        <taxon>Taxus</taxon>
    </lineage>
</organism>
<name>A0AA38CH61_TAXCH</name>
<comment type="caution">
    <text evidence="7">The sequence shown here is derived from an EMBL/GenBank/DDBJ whole genome shotgun (WGS) entry which is preliminary data.</text>
</comment>
<dbReference type="InterPro" id="IPR006946">
    <property type="entry name" value="DGR2-like_dom"/>
</dbReference>
<evidence type="ECO:0000256" key="3">
    <source>
        <dbReference type="ARBA" id="ARBA00022525"/>
    </source>
</evidence>
<keyword evidence="8" id="KW-1185">Reference proteome</keyword>
<dbReference type="OMA" id="NDACRGH"/>
<feature type="domain" description="DUF642" evidence="6">
    <location>
        <begin position="4"/>
        <end position="164"/>
    </location>
</feature>
<evidence type="ECO:0000256" key="1">
    <source>
        <dbReference type="ARBA" id="ARBA00004196"/>
    </source>
</evidence>
<dbReference type="Pfam" id="PF04862">
    <property type="entry name" value="DUF642"/>
    <property type="match status" value="2"/>
</dbReference>
<gene>
    <name evidence="7" type="ORF">KI387_030858</name>
</gene>
<comment type="subcellular location">
    <subcellularLocation>
        <location evidence="1">Cell envelope</location>
    </subcellularLocation>
    <subcellularLocation>
        <location evidence="2">Secreted</location>
    </subcellularLocation>
</comment>
<evidence type="ECO:0000259" key="6">
    <source>
        <dbReference type="Pfam" id="PF04862"/>
    </source>
</evidence>
<keyword evidence="5" id="KW-0325">Glycoprotein</keyword>
<dbReference type="AlphaFoldDB" id="A0AA38CH61"/>
<dbReference type="EMBL" id="JAHRHJ020000010">
    <property type="protein sequence ID" value="KAH9299176.1"/>
    <property type="molecule type" value="Genomic_DNA"/>
</dbReference>
<keyword evidence="4" id="KW-0732">Signal</keyword>
<evidence type="ECO:0000256" key="4">
    <source>
        <dbReference type="ARBA" id="ARBA00022729"/>
    </source>
</evidence>
<dbReference type="Proteomes" id="UP000824469">
    <property type="component" value="Unassembled WGS sequence"/>
</dbReference>
<keyword evidence="3" id="KW-0964">Secreted</keyword>
<dbReference type="Gene3D" id="2.60.120.260">
    <property type="entry name" value="Galactose-binding domain-like"/>
    <property type="match status" value="1"/>
</dbReference>
<dbReference type="GO" id="GO:0005576">
    <property type="term" value="C:extracellular region"/>
    <property type="evidence" value="ECO:0007669"/>
    <property type="project" value="UniProtKB-SubCell"/>
</dbReference>
<evidence type="ECO:0000256" key="5">
    <source>
        <dbReference type="ARBA" id="ARBA00023180"/>
    </source>
</evidence>
<evidence type="ECO:0000313" key="8">
    <source>
        <dbReference type="Proteomes" id="UP000824469"/>
    </source>
</evidence>
<feature type="domain" description="DUF642" evidence="6">
    <location>
        <begin position="176"/>
        <end position="334"/>
    </location>
</feature>
<accession>A0AA38CH61</accession>